<dbReference type="AlphaFoldDB" id="A0A6A6P2Y7"/>
<organism evidence="2 3">
    <name type="scientific">Lineolata rhizophorae</name>
    <dbReference type="NCBI Taxonomy" id="578093"/>
    <lineage>
        <taxon>Eukaryota</taxon>
        <taxon>Fungi</taxon>
        <taxon>Dikarya</taxon>
        <taxon>Ascomycota</taxon>
        <taxon>Pezizomycotina</taxon>
        <taxon>Dothideomycetes</taxon>
        <taxon>Dothideomycetes incertae sedis</taxon>
        <taxon>Lineolatales</taxon>
        <taxon>Lineolataceae</taxon>
        <taxon>Lineolata</taxon>
    </lineage>
</organism>
<evidence type="ECO:0000313" key="2">
    <source>
        <dbReference type="EMBL" id="KAF2458128.1"/>
    </source>
</evidence>
<protein>
    <submittedName>
        <fullName evidence="2">Uncharacterized protein</fullName>
    </submittedName>
</protein>
<dbReference type="EMBL" id="MU001678">
    <property type="protein sequence ID" value="KAF2458128.1"/>
    <property type="molecule type" value="Genomic_DNA"/>
</dbReference>
<gene>
    <name evidence="2" type="ORF">BDY21DRAFT_411484</name>
</gene>
<sequence>MPHHCTLCKKVANNYCFRKGHLFRCEACDHMCEQREGCASHPFRDGYNAEKELTRNRRRQSLIPNTPTGAQRPENFAREGAQEQENEQAVDETQRPATPNRRLRVTIRSPAEDPPEGGWNQTQIPKLSWKNAKKEREPVEVEEHAKGKDGKTEERRKK</sequence>
<keyword evidence="3" id="KW-1185">Reference proteome</keyword>
<name>A0A6A6P2Y7_9PEZI</name>
<proteinExistence type="predicted"/>
<dbReference type="Proteomes" id="UP000799766">
    <property type="component" value="Unassembled WGS sequence"/>
</dbReference>
<feature type="compositionally biased region" description="Basic and acidic residues" evidence="1">
    <location>
        <begin position="132"/>
        <end position="158"/>
    </location>
</feature>
<accession>A0A6A6P2Y7</accession>
<evidence type="ECO:0000313" key="3">
    <source>
        <dbReference type="Proteomes" id="UP000799766"/>
    </source>
</evidence>
<evidence type="ECO:0000256" key="1">
    <source>
        <dbReference type="SAM" id="MobiDB-lite"/>
    </source>
</evidence>
<reference evidence="2" key="1">
    <citation type="journal article" date="2020" name="Stud. Mycol.">
        <title>101 Dothideomycetes genomes: a test case for predicting lifestyles and emergence of pathogens.</title>
        <authorList>
            <person name="Haridas S."/>
            <person name="Albert R."/>
            <person name="Binder M."/>
            <person name="Bloem J."/>
            <person name="Labutti K."/>
            <person name="Salamov A."/>
            <person name="Andreopoulos B."/>
            <person name="Baker S."/>
            <person name="Barry K."/>
            <person name="Bills G."/>
            <person name="Bluhm B."/>
            <person name="Cannon C."/>
            <person name="Castanera R."/>
            <person name="Culley D."/>
            <person name="Daum C."/>
            <person name="Ezra D."/>
            <person name="Gonzalez J."/>
            <person name="Henrissat B."/>
            <person name="Kuo A."/>
            <person name="Liang C."/>
            <person name="Lipzen A."/>
            <person name="Lutzoni F."/>
            <person name="Magnuson J."/>
            <person name="Mondo S."/>
            <person name="Nolan M."/>
            <person name="Ohm R."/>
            <person name="Pangilinan J."/>
            <person name="Park H.-J."/>
            <person name="Ramirez L."/>
            <person name="Alfaro M."/>
            <person name="Sun H."/>
            <person name="Tritt A."/>
            <person name="Yoshinaga Y."/>
            <person name="Zwiers L.-H."/>
            <person name="Turgeon B."/>
            <person name="Goodwin S."/>
            <person name="Spatafora J."/>
            <person name="Crous P."/>
            <person name="Grigoriev I."/>
        </authorList>
    </citation>
    <scope>NUCLEOTIDE SEQUENCE</scope>
    <source>
        <strain evidence="2">ATCC 16933</strain>
    </source>
</reference>
<feature type="region of interest" description="Disordered" evidence="1">
    <location>
        <begin position="52"/>
        <end position="158"/>
    </location>
</feature>